<feature type="transmembrane region" description="Helical" evidence="1">
    <location>
        <begin position="6"/>
        <end position="28"/>
    </location>
</feature>
<dbReference type="Proteomes" id="UP000304148">
    <property type="component" value="Chromosome"/>
</dbReference>
<evidence type="ECO:0000256" key="1">
    <source>
        <dbReference type="SAM" id="Phobius"/>
    </source>
</evidence>
<dbReference type="EMBL" id="LS992241">
    <property type="protein sequence ID" value="SYX82619.1"/>
    <property type="molecule type" value="Genomic_DNA"/>
</dbReference>
<keyword evidence="1" id="KW-0472">Membrane</keyword>
<gene>
    <name evidence="2" type="ORF">PBLR_11041</name>
</gene>
<organism evidence="2 3">
    <name type="scientific">Paenibacillus alvei</name>
    <name type="common">Bacillus alvei</name>
    <dbReference type="NCBI Taxonomy" id="44250"/>
    <lineage>
        <taxon>Bacteria</taxon>
        <taxon>Bacillati</taxon>
        <taxon>Bacillota</taxon>
        <taxon>Bacilli</taxon>
        <taxon>Bacillales</taxon>
        <taxon>Paenibacillaceae</taxon>
        <taxon>Paenibacillus</taxon>
    </lineage>
</organism>
<sequence length="64" mass="7402">MGAELSVWIIGVFGIVAVVCWFLSKLLIFDSTKHDEQFVWLRSIEEDAARRNEVMSKGMRRLTD</sequence>
<reference evidence="3" key="1">
    <citation type="submission" date="2018-08" db="EMBL/GenBank/DDBJ databases">
        <authorList>
            <person name="Chevrot R."/>
        </authorList>
    </citation>
    <scope>NUCLEOTIDE SEQUENCE [LARGE SCALE GENOMIC DNA]</scope>
</reference>
<evidence type="ECO:0000313" key="2">
    <source>
        <dbReference type="EMBL" id="SYX82619.1"/>
    </source>
</evidence>
<name>A0A383R8E7_PAEAL</name>
<evidence type="ECO:0000313" key="3">
    <source>
        <dbReference type="Proteomes" id="UP000304148"/>
    </source>
</evidence>
<accession>A0A383R8E7</accession>
<proteinExistence type="predicted"/>
<keyword evidence="1" id="KW-0812">Transmembrane</keyword>
<dbReference type="RefSeq" id="WP_138184924.1">
    <property type="nucleotide sequence ID" value="NZ_LS992241.1"/>
</dbReference>
<dbReference type="AlphaFoldDB" id="A0A383R8E7"/>
<keyword evidence="1" id="KW-1133">Transmembrane helix</keyword>
<protein>
    <submittedName>
        <fullName evidence="2">Uncharacterized protein</fullName>
    </submittedName>
</protein>